<name>A0A0V0HT84_SOLCH</name>
<proteinExistence type="predicted"/>
<accession>A0A0V0HT84</accession>
<reference evidence="1" key="1">
    <citation type="submission" date="2015-12" db="EMBL/GenBank/DDBJ databases">
        <title>Gene expression during late stages of embryo sac development: a critical building block for successful pollen-pistil interactions.</title>
        <authorList>
            <person name="Liu Y."/>
            <person name="Joly V."/>
            <person name="Sabar M."/>
            <person name="Matton D.P."/>
        </authorList>
    </citation>
    <scope>NUCLEOTIDE SEQUENCE</scope>
</reference>
<dbReference type="EMBL" id="GEDG01015300">
    <property type="protein sequence ID" value="JAP23598.1"/>
    <property type="molecule type" value="Transcribed_RNA"/>
</dbReference>
<sequence>MYGHVPSTSVATRMSISGLIELAYNNSYKASIKMEPFKLLIGVCIDRLLDILNSRKPNFLAQILYKNPWRKLDIIKRVLEQLKVVKGPICHFGQEAPRGRVHGWQLCVF</sequence>
<protein>
    <submittedName>
        <fullName evidence="1">Putative ovule protein</fullName>
    </submittedName>
</protein>
<dbReference type="AlphaFoldDB" id="A0A0V0HT84"/>
<evidence type="ECO:0000313" key="1">
    <source>
        <dbReference type="EMBL" id="JAP23598.1"/>
    </source>
</evidence>
<organism evidence="1">
    <name type="scientific">Solanum chacoense</name>
    <name type="common">Chaco potato</name>
    <dbReference type="NCBI Taxonomy" id="4108"/>
    <lineage>
        <taxon>Eukaryota</taxon>
        <taxon>Viridiplantae</taxon>
        <taxon>Streptophyta</taxon>
        <taxon>Embryophyta</taxon>
        <taxon>Tracheophyta</taxon>
        <taxon>Spermatophyta</taxon>
        <taxon>Magnoliopsida</taxon>
        <taxon>eudicotyledons</taxon>
        <taxon>Gunneridae</taxon>
        <taxon>Pentapetalae</taxon>
        <taxon>asterids</taxon>
        <taxon>lamiids</taxon>
        <taxon>Solanales</taxon>
        <taxon>Solanaceae</taxon>
        <taxon>Solanoideae</taxon>
        <taxon>Solaneae</taxon>
        <taxon>Solanum</taxon>
    </lineage>
</organism>